<reference evidence="1" key="2">
    <citation type="submission" date="2024-07" db="EMBL/GenBank/DDBJ databases">
        <title>A complete genome sequence for Pseudomonas syringae CC1417.</title>
        <authorList>
            <person name="Baltrus D.A."/>
        </authorList>
    </citation>
    <scope>NUCLEOTIDE SEQUENCE</scope>
    <source>
        <strain evidence="1">CC1417</strain>
    </source>
</reference>
<evidence type="ECO:0000313" key="1">
    <source>
        <dbReference type="EMBL" id="XCN67243.1"/>
    </source>
</evidence>
<organism evidence="1">
    <name type="scientific">Pseudomonas syringae CC1417</name>
    <dbReference type="NCBI Taxonomy" id="1357272"/>
    <lineage>
        <taxon>Bacteria</taxon>
        <taxon>Pseudomonadati</taxon>
        <taxon>Pseudomonadota</taxon>
        <taxon>Gammaproteobacteria</taxon>
        <taxon>Pseudomonadales</taxon>
        <taxon>Pseudomonadaceae</taxon>
        <taxon>Pseudomonas</taxon>
        <taxon>Pseudomonas syringae</taxon>
    </lineage>
</organism>
<reference evidence="1" key="1">
    <citation type="journal article" date="2014" name="Genome Announc.">
        <title>Draft Genome Sequences of a Phylogenetically Diverse Suite of Pseudomonas syringae Strains from Multiple Source Populations.</title>
        <authorList>
            <person name="Baltrus D.A."/>
            <person name="Yourstone S."/>
            <person name="Lind A."/>
            <person name="Guilbaud C."/>
            <person name="Sands D.C."/>
            <person name="Jones C.D."/>
            <person name="Morris C.E."/>
            <person name="Dangl J.L."/>
        </authorList>
    </citation>
    <scope>NUCLEOTIDE SEQUENCE</scope>
    <source>
        <strain evidence="1">CC1417</strain>
    </source>
</reference>
<dbReference type="RefSeq" id="WP_024694750.1">
    <property type="nucleotide sequence ID" value="NZ_CP159362.1"/>
</dbReference>
<name>A0AAU8LGD6_PSESX</name>
<sequence>MKKCRDHRHCGSYCERHEQIAASLCENCSDAEQMDEAVRVRTTAIVEAATDLLDELDAAANVEEPYPNQRECMERLRTALAA</sequence>
<gene>
    <name evidence="1" type="ORF">N011_22590</name>
</gene>
<dbReference type="AlphaFoldDB" id="A0AAU8LGD6"/>
<protein>
    <submittedName>
        <fullName evidence="1">Uncharacterized protein</fullName>
    </submittedName>
</protein>
<accession>A0AAU8LGD6</accession>
<dbReference type="EMBL" id="CP159362">
    <property type="protein sequence ID" value="XCN67243.1"/>
    <property type="molecule type" value="Genomic_DNA"/>
</dbReference>
<proteinExistence type="predicted"/>